<feature type="compositionally biased region" description="Basic and acidic residues" evidence="2">
    <location>
        <begin position="367"/>
        <end position="384"/>
    </location>
</feature>
<sequence>MSGDKRYRLRESEWVGLTSSVAGLQRSYDTLSQRVSDLRAETQRKIKAVETRLQSQINAVHAEFDKRVGRVEADVREIKQDKARAAAAAAIWIEGAVKIRDAVAGLPLERIATADLTPLSQPDHALSLARESIATNWPEAALSTAQSAYRELTTLQVKAEARLAEWQVQREAALDALTAVATFCRENASYQLKDEHGAPIGAPFEVDGWVAGTFGKLRAAVDTLLAEIADDRRAPGRARLDAILANDIPELGTTARDLVETAIRRVVAAERRAERMADIAEQLLTQGYGYVEGGFVDNDYQGTYVGILENVAGDRIVVSLVPDEHDPNSVEMLLNSYEDGSSDEIRIQRAEALVEYLNDQGTSVERLPSRDEGTGRRRPEPGLG</sequence>
<protein>
    <submittedName>
        <fullName evidence="3">Uncharacterized protein</fullName>
    </submittedName>
</protein>
<evidence type="ECO:0000313" key="4">
    <source>
        <dbReference type="Proteomes" id="UP000331127"/>
    </source>
</evidence>
<name>A0A5M3WR86_9ACTN</name>
<evidence type="ECO:0000256" key="2">
    <source>
        <dbReference type="SAM" id="MobiDB-lite"/>
    </source>
</evidence>
<gene>
    <name evidence="3" type="ORF">Amac_054740</name>
</gene>
<proteinExistence type="predicted"/>
<organism evidence="3 4">
    <name type="scientific">Acrocarpospora macrocephala</name>
    <dbReference type="NCBI Taxonomy" id="150177"/>
    <lineage>
        <taxon>Bacteria</taxon>
        <taxon>Bacillati</taxon>
        <taxon>Actinomycetota</taxon>
        <taxon>Actinomycetes</taxon>
        <taxon>Streptosporangiales</taxon>
        <taxon>Streptosporangiaceae</taxon>
        <taxon>Acrocarpospora</taxon>
    </lineage>
</organism>
<keyword evidence="1" id="KW-0175">Coiled coil</keyword>
<dbReference type="RefSeq" id="WP_155357227.1">
    <property type="nucleotide sequence ID" value="NZ_BAAAHL010000038.1"/>
</dbReference>
<feature type="coiled-coil region" evidence="1">
    <location>
        <begin position="21"/>
        <end position="59"/>
    </location>
</feature>
<keyword evidence="4" id="KW-1185">Reference proteome</keyword>
<feature type="region of interest" description="Disordered" evidence="2">
    <location>
        <begin position="361"/>
        <end position="384"/>
    </location>
</feature>
<evidence type="ECO:0000313" key="3">
    <source>
        <dbReference type="EMBL" id="GES11877.1"/>
    </source>
</evidence>
<evidence type="ECO:0000256" key="1">
    <source>
        <dbReference type="SAM" id="Coils"/>
    </source>
</evidence>
<accession>A0A5M3WR86</accession>
<comment type="caution">
    <text evidence="3">The sequence shown here is derived from an EMBL/GenBank/DDBJ whole genome shotgun (WGS) entry which is preliminary data.</text>
</comment>
<dbReference type="Proteomes" id="UP000331127">
    <property type="component" value="Unassembled WGS sequence"/>
</dbReference>
<dbReference type="EMBL" id="BLAE01000033">
    <property type="protein sequence ID" value="GES11877.1"/>
    <property type="molecule type" value="Genomic_DNA"/>
</dbReference>
<dbReference type="AlphaFoldDB" id="A0A5M3WR86"/>
<reference evidence="3 4" key="1">
    <citation type="submission" date="2019-10" db="EMBL/GenBank/DDBJ databases">
        <title>Whole genome shotgun sequence of Acrocarpospora macrocephala NBRC 16266.</title>
        <authorList>
            <person name="Ichikawa N."/>
            <person name="Kimura A."/>
            <person name="Kitahashi Y."/>
            <person name="Komaki H."/>
            <person name="Oguchi A."/>
        </authorList>
    </citation>
    <scope>NUCLEOTIDE SEQUENCE [LARGE SCALE GENOMIC DNA]</scope>
    <source>
        <strain evidence="3 4">NBRC 16266</strain>
    </source>
</reference>